<evidence type="ECO:0000256" key="5">
    <source>
        <dbReference type="ARBA" id="ARBA00022753"/>
    </source>
</evidence>
<name>E4XR62_OIKDI</name>
<dbReference type="GO" id="GO:0010008">
    <property type="term" value="C:endosome membrane"/>
    <property type="evidence" value="ECO:0007669"/>
    <property type="project" value="UniProtKB-SubCell"/>
</dbReference>
<sequence length="794" mass="89630">MSETENPAVVEALAKMFPSDDPLDSVNFDVTQYINAMFPNEQSLSNLDEVILELSERIEAHEEKAEVSELIRDGNQDGNRSEEMLGEAQNDLQNLVTAIMEIKTRAEESERMVSEITRDIRQLDQAKRNLTASITTLNHLHIVLDGVENLEKATADRDYSLVATLLPGVSNVIEHLVYKDSVEEIQIVTERMEKIRSDLSTFVTKDFSAAFAISSKEKLDIQNVKSACQVADSLDISVRNEVISSFIESRLSEYKLLFDSSQEVAWFDKIDRRFAWGKKALMDVEGRFGEIFPSSWEISERVAVAFCKLTVQMMSGVLKQRHQELDVKLLLFAIQRSRMFEEQLAKRYSGITLTGSQKSEENRPKSTNPFENDFVSESGSQSELSETKLDEKLAKKESPFSRMVTCTFSNYLSIYVNAQDRSLKELVQRFVTDFAIESSQTCEVLPSCADLFVYYKKCLVQCSQLSTGEPLLNLSKIFAAHLRSYGYNVLMNNLPINTKTSAAQSALSQMTALLKEESATRLTRHDLALTCLLLNSADYCIDTISALDDKLIEKASPEFKERIDLSPEKDLFSDVIKTSIGILVQDTESACGPAFQALLKTNWAAFHNVADQSAYVTAILKHLEEQIPYIRDLLANSRKYFTQFCIKFASSFIGRFTSTLFKCKPISTIPAQQLLIDTQVLHSALLNLPSIGSSISRKPPISFTKTVSSKMCHAENILKAAMNDHNDPAQFIQNFKTLLPDGDADTFKRIIDMKDLRRSEATSLLEKYRGNVSTVEDTEQYSLRKLERLIKNRL</sequence>
<dbReference type="AlphaFoldDB" id="E4XR62"/>
<evidence type="ECO:0000256" key="9">
    <source>
        <dbReference type="SAM" id="MobiDB-lite"/>
    </source>
</evidence>
<accession>E4XR62</accession>
<dbReference type="Gene3D" id="1.10.357.110">
    <property type="entry name" value="Vacuolar protein sorting-associated protein 53, C-terminus"/>
    <property type="match status" value="1"/>
</dbReference>
<evidence type="ECO:0000256" key="4">
    <source>
        <dbReference type="ARBA" id="ARBA00014103"/>
    </source>
</evidence>
<dbReference type="OrthoDB" id="10261632at2759"/>
<dbReference type="Pfam" id="PF16854">
    <property type="entry name" value="VPS53_C"/>
    <property type="match status" value="1"/>
</dbReference>
<evidence type="ECO:0000259" key="10">
    <source>
        <dbReference type="Pfam" id="PF04100"/>
    </source>
</evidence>
<evidence type="ECO:0000313" key="13">
    <source>
        <dbReference type="Proteomes" id="UP000001307"/>
    </source>
</evidence>
<feature type="region of interest" description="Disordered" evidence="9">
    <location>
        <begin position="355"/>
        <end position="388"/>
    </location>
</feature>
<dbReference type="FunCoup" id="E4XR62">
    <property type="interactions" value="354"/>
</dbReference>
<dbReference type="InterPro" id="IPR031745">
    <property type="entry name" value="Vps53_C"/>
</dbReference>
<evidence type="ECO:0000256" key="2">
    <source>
        <dbReference type="ARBA" id="ARBA00004481"/>
    </source>
</evidence>
<dbReference type="GO" id="GO:0000938">
    <property type="term" value="C:GARP complex"/>
    <property type="evidence" value="ECO:0007669"/>
    <property type="project" value="InterPro"/>
</dbReference>
<dbReference type="PANTHER" id="PTHR12820">
    <property type="entry name" value="VACUOLAR SORTING PROTEIN 53"/>
    <property type="match status" value="1"/>
</dbReference>
<evidence type="ECO:0000256" key="6">
    <source>
        <dbReference type="ARBA" id="ARBA00023034"/>
    </source>
</evidence>
<comment type="similarity">
    <text evidence="3">Belongs to the VPS53 family.</text>
</comment>
<evidence type="ECO:0000256" key="3">
    <source>
        <dbReference type="ARBA" id="ARBA00008628"/>
    </source>
</evidence>
<dbReference type="PANTHER" id="PTHR12820:SF0">
    <property type="entry name" value="VACUOLAR PROTEIN SORTING-ASSOCIATED PROTEIN 53 HOMOLOG"/>
    <property type="match status" value="1"/>
</dbReference>
<protein>
    <recommendedName>
        <fullName evidence="4">Vacuolar protein sorting-associated protein 53 homolog</fullName>
    </recommendedName>
</protein>
<evidence type="ECO:0000259" key="11">
    <source>
        <dbReference type="Pfam" id="PF16854"/>
    </source>
</evidence>
<feature type="coiled-coil region" evidence="8">
    <location>
        <begin position="44"/>
        <end position="133"/>
    </location>
</feature>
<evidence type="ECO:0000256" key="7">
    <source>
        <dbReference type="ARBA" id="ARBA00023136"/>
    </source>
</evidence>
<feature type="domain" description="Vps53 C-terminal" evidence="11">
    <location>
        <begin position="673"/>
        <end position="755"/>
    </location>
</feature>
<dbReference type="Pfam" id="PF04100">
    <property type="entry name" value="Vps53_N"/>
    <property type="match status" value="1"/>
</dbReference>
<keyword evidence="13" id="KW-1185">Reference proteome</keyword>
<evidence type="ECO:0000313" key="12">
    <source>
        <dbReference type="EMBL" id="CBY25138.1"/>
    </source>
</evidence>
<evidence type="ECO:0000256" key="8">
    <source>
        <dbReference type="SAM" id="Coils"/>
    </source>
</evidence>
<dbReference type="InterPro" id="IPR038260">
    <property type="entry name" value="Vps53_C_sf"/>
</dbReference>
<dbReference type="GO" id="GO:0005829">
    <property type="term" value="C:cytosol"/>
    <property type="evidence" value="ECO:0007669"/>
    <property type="project" value="GOC"/>
</dbReference>
<dbReference type="InterPro" id="IPR007234">
    <property type="entry name" value="Vps53_N"/>
</dbReference>
<keyword evidence="7" id="KW-0472">Membrane</keyword>
<reference evidence="12 13" key="1">
    <citation type="journal article" date="2010" name="Science">
        <title>Plasticity of animal genome architecture unmasked by rapid evolution of a pelagic tunicate.</title>
        <authorList>
            <person name="Denoeud F."/>
            <person name="Henriet S."/>
            <person name="Mungpakdee S."/>
            <person name="Aury J.M."/>
            <person name="Da Silva C."/>
            <person name="Brinkmann H."/>
            <person name="Mikhaleva J."/>
            <person name="Olsen L.C."/>
            <person name="Jubin C."/>
            <person name="Canestro C."/>
            <person name="Bouquet J.M."/>
            <person name="Danks G."/>
            <person name="Poulain J."/>
            <person name="Campsteijn C."/>
            <person name="Adamski M."/>
            <person name="Cross I."/>
            <person name="Yadetie F."/>
            <person name="Muffato M."/>
            <person name="Louis A."/>
            <person name="Butcher S."/>
            <person name="Tsagkogeorga G."/>
            <person name="Konrad A."/>
            <person name="Singh S."/>
            <person name="Jensen M.F."/>
            <person name="Cong E.H."/>
            <person name="Eikeseth-Otteraa H."/>
            <person name="Noel B."/>
            <person name="Anthouard V."/>
            <person name="Porcel B.M."/>
            <person name="Kachouri-Lafond R."/>
            <person name="Nishino A."/>
            <person name="Ugolini M."/>
            <person name="Chourrout P."/>
            <person name="Nishida H."/>
            <person name="Aasland R."/>
            <person name="Huzurbazar S."/>
            <person name="Westhof E."/>
            <person name="Delsuc F."/>
            <person name="Lehrach H."/>
            <person name="Reinhardt R."/>
            <person name="Weissenbach J."/>
            <person name="Roy S.W."/>
            <person name="Artiguenave F."/>
            <person name="Postlethwait J.H."/>
            <person name="Manak J.R."/>
            <person name="Thompson E.M."/>
            <person name="Jaillon O."/>
            <person name="Du Pasquier L."/>
            <person name="Boudinot P."/>
            <person name="Liberles D.A."/>
            <person name="Volff J.N."/>
            <person name="Philippe H."/>
            <person name="Lenhard B."/>
            <person name="Roest Crollius H."/>
            <person name="Wincker P."/>
            <person name="Chourrout D."/>
        </authorList>
    </citation>
    <scope>NUCLEOTIDE SEQUENCE [LARGE SCALE GENOMIC DNA]</scope>
</reference>
<dbReference type="Proteomes" id="UP000001307">
    <property type="component" value="Unassembled WGS sequence"/>
</dbReference>
<proteinExistence type="inferred from homology"/>
<organism evidence="12 13">
    <name type="scientific">Oikopleura dioica</name>
    <name type="common">Tunicate</name>
    <dbReference type="NCBI Taxonomy" id="34765"/>
    <lineage>
        <taxon>Eukaryota</taxon>
        <taxon>Metazoa</taxon>
        <taxon>Chordata</taxon>
        <taxon>Tunicata</taxon>
        <taxon>Appendicularia</taxon>
        <taxon>Copelata</taxon>
        <taxon>Oikopleuridae</taxon>
        <taxon>Oikopleura</taxon>
    </lineage>
</organism>
<dbReference type="GO" id="GO:0042147">
    <property type="term" value="P:retrograde transport, endosome to Golgi"/>
    <property type="evidence" value="ECO:0007669"/>
    <property type="project" value="InterPro"/>
</dbReference>
<feature type="domain" description="Vps53 N-terminal" evidence="10">
    <location>
        <begin position="27"/>
        <end position="433"/>
    </location>
</feature>
<keyword evidence="5" id="KW-0967">Endosome</keyword>
<dbReference type="InterPro" id="IPR039766">
    <property type="entry name" value="Vps53"/>
</dbReference>
<dbReference type="EMBL" id="FN653114">
    <property type="protein sequence ID" value="CBY25138.1"/>
    <property type="molecule type" value="Genomic_DNA"/>
</dbReference>
<comment type="subcellular location">
    <subcellularLocation>
        <location evidence="2">Endosome membrane</location>
        <topology evidence="2">Peripheral membrane protein</topology>
    </subcellularLocation>
    <subcellularLocation>
        <location evidence="1">Golgi apparatus</location>
        <location evidence="1">trans-Golgi network membrane</location>
        <topology evidence="1">Peripheral membrane protein</topology>
    </subcellularLocation>
</comment>
<feature type="compositionally biased region" description="Polar residues" evidence="9">
    <location>
        <begin position="365"/>
        <end position="384"/>
    </location>
</feature>
<gene>
    <name evidence="12" type="ORF">GSOID_T00018180001</name>
</gene>
<evidence type="ECO:0000256" key="1">
    <source>
        <dbReference type="ARBA" id="ARBA00004150"/>
    </source>
</evidence>
<keyword evidence="6" id="KW-0333">Golgi apparatus</keyword>
<dbReference type="InParanoid" id="E4XR62"/>
<keyword evidence="8" id="KW-0175">Coiled coil</keyword>